<reference evidence="10 11" key="1">
    <citation type="submission" date="2013-04" db="EMBL/GenBank/DDBJ databases">
        <authorList>
            <person name="Lin L."/>
            <person name="Zeng Z."/>
            <person name="Xie J."/>
            <person name="Luo L."/>
            <person name="Yang Z."/>
            <person name="Liang W."/>
            <person name="Lin H."/>
            <person name="Dong C."/>
            <person name="Sun Y."/>
        </authorList>
    </citation>
    <scope>NUCLEOTIDE SEQUENCE [LARGE SCALE GENOMIC DNA]</scope>
    <source>
        <strain evidence="10 11">CQ-W70</strain>
    </source>
</reference>
<dbReference type="PATRIC" id="fig|1316930.3.peg.55"/>
<comment type="catalytic activity">
    <reaction evidence="7">
        <text>adenosine(1518)/adenosine(1519) in 16S rRNA + 4 S-adenosyl-L-methionine = N(6)-dimethyladenosine(1518)/N(6)-dimethyladenosine(1519) in 16S rRNA + 4 S-adenosyl-L-homocysteine + 4 H(+)</text>
        <dbReference type="Rhea" id="RHEA:19609"/>
        <dbReference type="Rhea" id="RHEA-COMP:10232"/>
        <dbReference type="Rhea" id="RHEA-COMP:10233"/>
        <dbReference type="ChEBI" id="CHEBI:15378"/>
        <dbReference type="ChEBI" id="CHEBI:57856"/>
        <dbReference type="ChEBI" id="CHEBI:59789"/>
        <dbReference type="ChEBI" id="CHEBI:74411"/>
        <dbReference type="ChEBI" id="CHEBI:74493"/>
        <dbReference type="EC" id="2.1.1.182"/>
    </reaction>
</comment>
<feature type="binding site" evidence="7 8">
    <location>
        <position position="90"/>
    </location>
    <ligand>
        <name>S-adenosyl-L-methionine</name>
        <dbReference type="ChEBI" id="CHEBI:59789"/>
    </ligand>
</feature>
<evidence type="ECO:0000256" key="5">
    <source>
        <dbReference type="ARBA" id="ARBA00022691"/>
    </source>
</evidence>
<sequence>MSNNYLQPRAKKKFGQNFLNNADVVKKIIDIINPEGKKILEIGPGTGALTKFLVDKCSKYVAFEIDTDMIAFLNENNYFNLGSTELIHKDFLEADLNQYACFEVVGNIPYYITSDIILKIIDNRFLFKRATLLVQKEVADRIIATPNSPDYSKLSITCQYVAKVKKELFVGRNNFTPAPKVDSAIVTFDFYQNKGDNYSNLKTFFKLCFSARRKKLMWSLKQTYSQEKVQNAYKALNIDENIRIQQLNLDTIIKLYEQLESN</sequence>
<dbReference type="PROSITE" id="PS51689">
    <property type="entry name" value="SAM_RNA_A_N6_MT"/>
    <property type="match status" value="1"/>
</dbReference>
<dbReference type="CDD" id="cd02440">
    <property type="entry name" value="AdoMet_MTases"/>
    <property type="match status" value="1"/>
</dbReference>
<dbReference type="KEGG" id="mbq:K668_00265"/>
<dbReference type="InterPro" id="IPR029063">
    <property type="entry name" value="SAM-dependent_MTases_sf"/>
</dbReference>
<protein>
    <recommendedName>
        <fullName evidence="7">Ribosomal RNA small subunit methyltransferase A</fullName>
        <ecNumber evidence="7">2.1.1.182</ecNumber>
    </recommendedName>
    <alternativeName>
        <fullName evidence="7">16S rRNA (adenine(1518)-N(6)/adenine(1519)-N(6))-dimethyltransferase</fullName>
    </alternativeName>
    <alternativeName>
        <fullName evidence="7">16S rRNA dimethyladenosine transferase</fullName>
    </alternativeName>
    <alternativeName>
        <fullName evidence="7">16S rRNA dimethylase</fullName>
    </alternativeName>
    <alternativeName>
        <fullName evidence="7">S-adenosylmethionine-6-N', N'-adenosyl(rRNA) dimethyltransferase</fullName>
    </alternativeName>
</protein>
<dbReference type="AlphaFoldDB" id="A0A059Y2R0"/>
<dbReference type="Gene3D" id="3.40.50.150">
    <property type="entry name" value="Vaccinia Virus protein VP39"/>
    <property type="match status" value="1"/>
</dbReference>
<comment type="subcellular location">
    <subcellularLocation>
        <location evidence="7">Cytoplasm</location>
    </subcellularLocation>
</comment>
<dbReference type="GO" id="GO:0005829">
    <property type="term" value="C:cytosol"/>
    <property type="evidence" value="ECO:0007669"/>
    <property type="project" value="TreeGrafter"/>
</dbReference>
<comment type="function">
    <text evidence="7">Specifically dimethylates two adjacent adenosines (A1518 and A1519) in the loop of a conserved hairpin near the 3'-end of 16S rRNA in the 30S particle. May play a critical role in biogenesis of 30S subunits.</text>
</comment>
<dbReference type="EMBL" id="CP005933">
    <property type="protein sequence ID" value="AIA33645.1"/>
    <property type="molecule type" value="Genomic_DNA"/>
</dbReference>
<dbReference type="RefSeq" id="WP_013954518.1">
    <property type="nucleotide sequence ID" value="NZ_CP005933.1"/>
</dbReference>
<evidence type="ECO:0000256" key="7">
    <source>
        <dbReference type="HAMAP-Rule" id="MF_00607"/>
    </source>
</evidence>
<evidence type="ECO:0000256" key="6">
    <source>
        <dbReference type="ARBA" id="ARBA00022884"/>
    </source>
</evidence>
<dbReference type="GO" id="GO:0052908">
    <property type="term" value="F:16S rRNA (adenine(1518)-N(6)/adenine(1519)-N(6))-dimethyltransferase activity"/>
    <property type="evidence" value="ECO:0007669"/>
    <property type="project" value="UniProtKB-EC"/>
</dbReference>
<dbReference type="PROSITE" id="PS01131">
    <property type="entry name" value="RRNA_A_DIMETH"/>
    <property type="match status" value="1"/>
</dbReference>
<dbReference type="InterPro" id="IPR020596">
    <property type="entry name" value="rRNA_Ade_Mease_Trfase_CS"/>
</dbReference>
<keyword evidence="6 7" id="KW-0694">RNA-binding</keyword>
<dbReference type="HAMAP" id="MF_00607">
    <property type="entry name" value="16SrRNA_methyltr_A"/>
    <property type="match status" value="1"/>
</dbReference>
<proteinExistence type="inferred from homology"/>
<evidence type="ECO:0000256" key="3">
    <source>
        <dbReference type="ARBA" id="ARBA00022603"/>
    </source>
</evidence>
<evidence type="ECO:0000256" key="4">
    <source>
        <dbReference type="ARBA" id="ARBA00022679"/>
    </source>
</evidence>
<evidence type="ECO:0000313" key="10">
    <source>
        <dbReference type="EMBL" id="AIA33645.1"/>
    </source>
</evidence>
<dbReference type="GO" id="GO:0003723">
    <property type="term" value="F:RNA binding"/>
    <property type="evidence" value="ECO:0007669"/>
    <property type="project" value="UniProtKB-UniRule"/>
</dbReference>
<evidence type="ECO:0000256" key="8">
    <source>
        <dbReference type="PROSITE-ProRule" id="PRU01026"/>
    </source>
</evidence>
<keyword evidence="3 7" id="KW-0489">Methyltransferase</keyword>
<dbReference type="InterPro" id="IPR011530">
    <property type="entry name" value="rRNA_adenine_dimethylase"/>
</dbReference>
<dbReference type="PANTHER" id="PTHR11727">
    <property type="entry name" value="DIMETHYLADENOSINE TRANSFERASE"/>
    <property type="match status" value="1"/>
</dbReference>
<dbReference type="InterPro" id="IPR001737">
    <property type="entry name" value="KsgA/Erm"/>
</dbReference>
<dbReference type="SMART" id="SM00650">
    <property type="entry name" value="rADc"/>
    <property type="match status" value="1"/>
</dbReference>
<comment type="similarity">
    <text evidence="7">Belongs to the class I-like SAM-binding methyltransferase superfamily. rRNA adenine N(6)-methyltransferase family. RsmA subfamily.</text>
</comment>
<dbReference type="NCBIfam" id="TIGR00755">
    <property type="entry name" value="ksgA"/>
    <property type="match status" value="1"/>
</dbReference>
<keyword evidence="5 7" id="KW-0949">S-adenosyl-L-methionine</keyword>
<feature type="binding site" evidence="7 8">
    <location>
        <position position="17"/>
    </location>
    <ligand>
        <name>S-adenosyl-L-methionine</name>
        <dbReference type="ChEBI" id="CHEBI:59789"/>
    </ligand>
</feature>
<evidence type="ECO:0000256" key="2">
    <source>
        <dbReference type="ARBA" id="ARBA00022552"/>
    </source>
</evidence>
<organism evidence="10 11">
    <name type="scientific">Mycoplasmopsis bovis CQ-W70</name>
    <dbReference type="NCBI Taxonomy" id="1316930"/>
    <lineage>
        <taxon>Bacteria</taxon>
        <taxon>Bacillati</taxon>
        <taxon>Mycoplasmatota</taxon>
        <taxon>Mycoplasmoidales</taxon>
        <taxon>Metamycoplasmataceae</taxon>
        <taxon>Mycoplasmopsis</taxon>
    </lineage>
</organism>
<dbReference type="HOGENOM" id="CLU_041220_0_0_14"/>
<evidence type="ECO:0000313" key="11">
    <source>
        <dbReference type="Proteomes" id="UP000027182"/>
    </source>
</evidence>
<feature type="binding site" evidence="7 8">
    <location>
        <position position="19"/>
    </location>
    <ligand>
        <name>S-adenosyl-L-methionine</name>
        <dbReference type="ChEBI" id="CHEBI:59789"/>
    </ligand>
</feature>
<feature type="binding site" evidence="7 8">
    <location>
        <position position="43"/>
    </location>
    <ligand>
        <name>S-adenosyl-L-methionine</name>
        <dbReference type="ChEBI" id="CHEBI:59789"/>
    </ligand>
</feature>
<dbReference type="SUPFAM" id="SSF53335">
    <property type="entry name" value="S-adenosyl-L-methionine-dependent methyltransferases"/>
    <property type="match status" value="1"/>
</dbReference>
<feature type="binding site" evidence="7 8">
    <location>
        <position position="107"/>
    </location>
    <ligand>
        <name>S-adenosyl-L-methionine</name>
        <dbReference type="ChEBI" id="CHEBI:59789"/>
    </ligand>
</feature>
<dbReference type="Pfam" id="PF00398">
    <property type="entry name" value="RrnaAD"/>
    <property type="match status" value="1"/>
</dbReference>
<dbReference type="InterPro" id="IPR020598">
    <property type="entry name" value="rRNA_Ade_methylase_Trfase_N"/>
</dbReference>
<evidence type="ECO:0000256" key="1">
    <source>
        <dbReference type="ARBA" id="ARBA00022490"/>
    </source>
</evidence>
<gene>
    <name evidence="7" type="primary">rsmA</name>
    <name evidence="7" type="synonym">ksgA</name>
    <name evidence="10" type="ORF">K668_00265</name>
</gene>
<name>A0A059Y2R0_MYCBV</name>
<evidence type="ECO:0000259" key="9">
    <source>
        <dbReference type="SMART" id="SM00650"/>
    </source>
</evidence>
<dbReference type="PANTHER" id="PTHR11727:SF7">
    <property type="entry name" value="DIMETHYLADENOSINE TRANSFERASE-RELATED"/>
    <property type="match status" value="1"/>
</dbReference>
<dbReference type="InterPro" id="IPR023165">
    <property type="entry name" value="rRNA_Ade_diMease-like_C"/>
</dbReference>
<accession>A0A059Y2R0</accession>
<dbReference type="Gene3D" id="1.10.8.100">
    <property type="entry name" value="Ribosomal RNA adenine dimethylase-like, domain 2"/>
    <property type="match status" value="1"/>
</dbReference>
<dbReference type="Proteomes" id="UP000027182">
    <property type="component" value="Chromosome"/>
</dbReference>
<feature type="binding site" evidence="7 8">
    <location>
        <position position="64"/>
    </location>
    <ligand>
        <name>S-adenosyl-L-methionine</name>
        <dbReference type="ChEBI" id="CHEBI:59789"/>
    </ligand>
</feature>
<keyword evidence="2 7" id="KW-0698">rRNA processing</keyword>
<keyword evidence="1 7" id="KW-0963">Cytoplasm</keyword>
<dbReference type="EC" id="2.1.1.182" evidence="7"/>
<keyword evidence="4 7" id="KW-0808">Transferase</keyword>
<feature type="domain" description="Ribosomal RNA adenine methylase transferase N-terminal" evidence="9">
    <location>
        <begin position="24"/>
        <end position="192"/>
    </location>
</feature>